<dbReference type="STRING" id="225324.SAMN02745126_02558"/>
<dbReference type="Proteomes" id="UP000190092">
    <property type="component" value="Unassembled WGS sequence"/>
</dbReference>
<dbReference type="InterPro" id="IPR036052">
    <property type="entry name" value="TrpB-like_PALP_sf"/>
</dbReference>
<evidence type="ECO:0000256" key="3">
    <source>
        <dbReference type="ARBA" id="ARBA00023239"/>
    </source>
</evidence>
<comment type="cofactor">
    <cofactor evidence="1">
        <name>pyridoxal 5'-phosphate</name>
        <dbReference type="ChEBI" id="CHEBI:597326"/>
    </cofactor>
</comment>
<keyword evidence="6" id="KW-1185">Reference proteome</keyword>
<dbReference type="InterPro" id="IPR050147">
    <property type="entry name" value="Ser/Thr_Dehydratase"/>
</dbReference>
<dbReference type="AlphaFoldDB" id="A0A1T4P1Q9"/>
<organism evidence="5 6">
    <name type="scientific">Enhydrobacter aerosaccus</name>
    <dbReference type="NCBI Taxonomy" id="225324"/>
    <lineage>
        <taxon>Bacteria</taxon>
        <taxon>Pseudomonadati</taxon>
        <taxon>Pseudomonadota</taxon>
        <taxon>Alphaproteobacteria</taxon>
        <taxon>Hyphomicrobiales</taxon>
        <taxon>Enhydrobacter</taxon>
    </lineage>
</organism>
<dbReference type="PANTHER" id="PTHR48078">
    <property type="entry name" value="THREONINE DEHYDRATASE, MITOCHONDRIAL-RELATED"/>
    <property type="match status" value="1"/>
</dbReference>
<evidence type="ECO:0000256" key="2">
    <source>
        <dbReference type="ARBA" id="ARBA00022898"/>
    </source>
</evidence>
<dbReference type="Gene3D" id="3.40.50.1100">
    <property type="match status" value="2"/>
</dbReference>
<evidence type="ECO:0000313" key="6">
    <source>
        <dbReference type="Proteomes" id="UP000190092"/>
    </source>
</evidence>
<sequence length="379" mass="40222">MAYDEAPGAGLDRAKPTSRASSMWRWEGFLHARAADAVTLGEGNTPLLPASSLGLGDVWIKDESRNPTWSFKDRLASGALTMARHFGAKVIASSSSGNAGAAAAAYAAKAGIPCIVFTFVGSAGPLVLQMRAYGAMVVKVADKADRWRLQSLGVKELGWYPTSPFFGLVVGSNPYGMEGYKTIAFEIAEAFDWEPPDWCVLPVCYGDALYGMWKGFEELKALGWIERTPRFVAAEVSGSLPAALESGDPMPPEIARNAPSIATSIGASQATVQALDVLRRSRGTAVTVGDDEMRRWVVTLAAREGIWPEASSAAPFAAIERLRGQGIIKPHDRCVALLTASGLKDPGPIETALPEPPLVSGGLPDLLTALKNTYGFSHG</sequence>
<name>A0A1T4P1Q9_9HYPH</name>
<evidence type="ECO:0000259" key="4">
    <source>
        <dbReference type="Pfam" id="PF00291"/>
    </source>
</evidence>
<keyword evidence="3" id="KW-0456">Lyase</keyword>
<dbReference type="EMBL" id="FUWJ01000002">
    <property type="protein sequence ID" value="SJZ85247.1"/>
    <property type="molecule type" value="Genomic_DNA"/>
</dbReference>
<protein>
    <submittedName>
        <fullName evidence="5">Threonine synthase</fullName>
    </submittedName>
</protein>
<dbReference type="RefSeq" id="WP_170920912.1">
    <property type="nucleotide sequence ID" value="NZ_FUWJ01000002.1"/>
</dbReference>
<dbReference type="GO" id="GO:0009097">
    <property type="term" value="P:isoleucine biosynthetic process"/>
    <property type="evidence" value="ECO:0007669"/>
    <property type="project" value="TreeGrafter"/>
</dbReference>
<dbReference type="GO" id="GO:0004794">
    <property type="term" value="F:threonine deaminase activity"/>
    <property type="evidence" value="ECO:0007669"/>
    <property type="project" value="TreeGrafter"/>
</dbReference>
<dbReference type="SUPFAM" id="SSF53686">
    <property type="entry name" value="Tryptophan synthase beta subunit-like PLP-dependent enzymes"/>
    <property type="match status" value="1"/>
</dbReference>
<dbReference type="GO" id="GO:0003941">
    <property type="term" value="F:L-serine ammonia-lyase activity"/>
    <property type="evidence" value="ECO:0007669"/>
    <property type="project" value="TreeGrafter"/>
</dbReference>
<dbReference type="GO" id="GO:0006567">
    <property type="term" value="P:L-threonine catabolic process"/>
    <property type="evidence" value="ECO:0007669"/>
    <property type="project" value="TreeGrafter"/>
</dbReference>
<reference evidence="6" key="1">
    <citation type="submission" date="2017-02" db="EMBL/GenBank/DDBJ databases">
        <authorList>
            <person name="Varghese N."/>
            <person name="Submissions S."/>
        </authorList>
    </citation>
    <scope>NUCLEOTIDE SEQUENCE [LARGE SCALE GENOMIC DNA]</scope>
    <source>
        <strain evidence="6">ATCC 27094</strain>
    </source>
</reference>
<keyword evidence="2" id="KW-0663">Pyridoxal phosphate</keyword>
<accession>A0A1T4P1Q9</accession>
<feature type="domain" description="Tryptophan synthase beta chain-like PALP" evidence="4">
    <location>
        <begin position="38"/>
        <end position="339"/>
    </location>
</feature>
<proteinExistence type="predicted"/>
<dbReference type="InterPro" id="IPR001926">
    <property type="entry name" value="TrpB-like_PALP"/>
</dbReference>
<evidence type="ECO:0000313" key="5">
    <source>
        <dbReference type="EMBL" id="SJZ85247.1"/>
    </source>
</evidence>
<dbReference type="GO" id="GO:0006565">
    <property type="term" value="P:L-serine catabolic process"/>
    <property type="evidence" value="ECO:0007669"/>
    <property type="project" value="TreeGrafter"/>
</dbReference>
<evidence type="ECO:0000256" key="1">
    <source>
        <dbReference type="ARBA" id="ARBA00001933"/>
    </source>
</evidence>
<dbReference type="PANTHER" id="PTHR48078:SF6">
    <property type="entry name" value="L-THREONINE DEHYDRATASE CATABOLIC TDCB"/>
    <property type="match status" value="1"/>
</dbReference>
<gene>
    <name evidence="5" type="ORF">SAMN02745126_02558</name>
</gene>
<dbReference type="Pfam" id="PF00291">
    <property type="entry name" value="PALP"/>
    <property type="match status" value="1"/>
</dbReference>